<feature type="compositionally biased region" description="Polar residues" evidence="3">
    <location>
        <begin position="32"/>
        <end position="45"/>
    </location>
</feature>
<feature type="repeat" description="RCC1" evidence="2">
    <location>
        <begin position="93"/>
        <end position="147"/>
    </location>
</feature>
<feature type="region of interest" description="Disordered" evidence="3">
    <location>
        <begin position="1"/>
        <end position="85"/>
    </location>
</feature>
<keyword evidence="6" id="KW-1185">Reference proteome</keyword>
<feature type="repeat" description="RCC1" evidence="2">
    <location>
        <begin position="224"/>
        <end position="276"/>
    </location>
</feature>
<dbReference type="GO" id="GO:0046827">
    <property type="term" value="P:positive regulation of protein export from nucleus"/>
    <property type="evidence" value="ECO:0007669"/>
    <property type="project" value="EnsemblFungi"/>
</dbReference>
<evidence type="ECO:0000313" key="5">
    <source>
        <dbReference type="EMBL" id="OXV05913.1"/>
    </source>
</evidence>
<feature type="domain" description="RCC1-like" evidence="4">
    <location>
        <begin position="94"/>
        <end position="502"/>
    </location>
</feature>
<dbReference type="PROSITE" id="PS50012">
    <property type="entry name" value="RCC1_3"/>
    <property type="match status" value="5"/>
</dbReference>
<dbReference type="EMBL" id="NPHW01006310">
    <property type="protein sequence ID" value="OXV05913.1"/>
    <property type="molecule type" value="Genomic_DNA"/>
</dbReference>
<feature type="repeat" description="RCC1" evidence="2">
    <location>
        <begin position="332"/>
        <end position="389"/>
    </location>
</feature>
<dbReference type="InterPro" id="IPR051210">
    <property type="entry name" value="Ub_ligase/GEF_domain"/>
</dbReference>
<dbReference type="GO" id="GO:0031291">
    <property type="term" value="P:Ran protein signal transduction"/>
    <property type="evidence" value="ECO:0007669"/>
    <property type="project" value="EnsemblFungi"/>
</dbReference>
<dbReference type="InterPro" id="IPR009091">
    <property type="entry name" value="RCC1/BLIP-II"/>
</dbReference>
<dbReference type="PROSITE" id="PS00625">
    <property type="entry name" value="RCC1_1"/>
    <property type="match status" value="1"/>
</dbReference>
<organism evidence="5 6">
    <name type="scientific">Elaphomyces granulatus</name>
    <dbReference type="NCBI Taxonomy" id="519963"/>
    <lineage>
        <taxon>Eukaryota</taxon>
        <taxon>Fungi</taxon>
        <taxon>Dikarya</taxon>
        <taxon>Ascomycota</taxon>
        <taxon>Pezizomycotina</taxon>
        <taxon>Eurotiomycetes</taxon>
        <taxon>Eurotiomycetidae</taxon>
        <taxon>Eurotiales</taxon>
        <taxon>Elaphomycetaceae</taxon>
        <taxon>Elaphomyces</taxon>
    </lineage>
</organism>
<dbReference type="InterPro" id="IPR000408">
    <property type="entry name" value="Reg_chr_condens"/>
</dbReference>
<keyword evidence="1" id="KW-0677">Repeat</keyword>
<feature type="repeat" description="RCC1" evidence="2">
    <location>
        <begin position="277"/>
        <end position="331"/>
    </location>
</feature>
<evidence type="ECO:0000313" key="6">
    <source>
        <dbReference type="Proteomes" id="UP000243515"/>
    </source>
</evidence>
<comment type="caution">
    <text evidence="5">The sequence shown here is derived from an EMBL/GenBank/DDBJ whole genome shotgun (WGS) entry which is preliminary data.</text>
</comment>
<dbReference type="GO" id="GO:0032888">
    <property type="term" value="P:regulation of mitotic spindle elongation"/>
    <property type="evidence" value="ECO:0007669"/>
    <property type="project" value="EnsemblFungi"/>
</dbReference>
<evidence type="ECO:0000259" key="4">
    <source>
        <dbReference type="Pfam" id="PF25390"/>
    </source>
</evidence>
<dbReference type="Gene3D" id="2.130.10.30">
    <property type="entry name" value="Regulator of chromosome condensation 1/beta-lactamase-inhibitor protein II"/>
    <property type="match status" value="1"/>
</dbReference>
<dbReference type="OrthoDB" id="61110at2759"/>
<dbReference type="GO" id="GO:0005737">
    <property type="term" value="C:cytoplasm"/>
    <property type="evidence" value="ECO:0007669"/>
    <property type="project" value="EnsemblFungi"/>
</dbReference>
<dbReference type="Pfam" id="PF25390">
    <property type="entry name" value="WD40_RLD"/>
    <property type="match status" value="1"/>
</dbReference>
<dbReference type="Proteomes" id="UP000243515">
    <property type="component" value="Unassembled WGS sequence"/>
</dbReference>
<name>A0A232LP28_9EURO</name>
<proteinExistence type="predicted"/>
<dbReference type="PROSITE" id="PS00626">
    <property type="entry name" value="RCC1_2"/>
    <property type="match status" value="1"/>
</dbReference>
<dbReference type="GO" id="GO:0005085">
    <property type="term" value="F:guanyl-nucleotide exchange factor activity"/>
    <property type="evidence" value="ECO:0007669"/>
    <property type="project" value="EnsemblFungi"/>
</dbReference>
<dbReference type="PANTHER" id="PTHR22870">
    <property type="entry name" value="REGULATOR OF CHROMOSOME CONDENSATION"/>
    <property type="match status" value="1"/>
</dbReference>
<evidence type="ECO:0000256" key="2">
    <source>
        <dbReference type="PROSITE-ProRule" id="PRU00235"/>
    </source>
</evidence>
<dbReference type="GO" id="GO:0101024">
    <property type="term" value="P:mitotic nuclear membrane organization"/>
    <property type="evidence" value="ECO:0007669"/>
    <property type="project" value="EnsemblFungi"/>
</dbReference>
<dbReference type="SUPFAM" id="SSF50985">
    <property type="entry name" value="RCC1/BLIP-II"/>
    <property type="match status" value="1"/>
</dbReference>
<dbReference type="PANTHER" id="PTHR22870:SF466">
    <property type="entry name" value="ANKYRIN REPEAT-CONTAINING PROTEIN"/>
    <property type="match status" value="1"/>
</dbReference>
<reference evidence="5 6" key="1">
    <citation type="journal article" date="2015" name="Environ. Microbiol.">
        <title>Metagenome sequence of Elaphomyces granulatus from sporocarp tissue reveals Ascomycota ectomycorrhizal fingerprints of genome expansion and a Proteobacteria-rich microbiome.</title>
        <authorList>
            <person name="Quandt C.A."/>
            <person name="Kohler A."/>
            <person name="Hesse C.N."/>
            <person name="Sharpton T.J."/>
            <person name="Martin F."/>
            <person name="Spatafora J.W."/>
        </authorList>
    </citation>
    <scope>NUCLEOTIDE SEQUENCE [LARGE SCALE GENOMIC DNA]</scope>
    <source>
        <strain evidence="5 6">OSC145934</strain>
    </source>
</reference>
<dbReference type="GO" id="GO:1901673">
    <property type="term" value="P:regulation of mitotic spindle assembly"/>
    <property type="evidence" value="ECO:0007669"/>
    <property type="project" value="EnsemblFungi"/>
</dbReference>
<gene>
    <name evidence="5" type="ORF">Egran_06317</name>
</gene>
<dbReference type="AlphaFoldDB" id="A0A232LP28"/>
<dbReference type="GO" id="GO:0007096">
    <property type="term" value="P:regulation of exit from mitosis"/>
    <property type="evidence" value="ECO:0007669"/>
    <property type="project" value="EnsemblFungi"/>
</dbReference>
<sequence length="515" mass="55558">MPPKAASSRREATLPTHRATKSRTKSSMPIPKTTTKNEAQSQNQPVAPRAKKRPEAESDGQKPESSAHKRQKRSQGKELGAKVILNTAPSRRLDVFVFGSNDNGELGLGQTFKKAECNRPEFNPILSSAGVVQVSNGGMHTVALTYDNKILTWGVNDQGALGRDTQWEGKMVDIDNSESDEDEIEINPKESTPDAVDMTEIPSGTVFTQVAASDSASFALTEEGFVYGWGTFRGGNGVFGFSPEIETQRRPTLIRELRNVTKLAVGSNHVVALISDGTVQTWGSGDQAQLGRRVVERQKKLHALLPRGIGLRKGVLDIGSGSDHSFAVHKNGKVYGWGLNNYGQTGIASKAGEREAVVLKPAAIPSLQGIKKMVCIAGGNFNSIAVTDEGGCLVWGRIDNHATGIDVKRLPVESVIHDDRDRPRILQNATRVSTFDAVFATFGTEHAIAITRDGKGYSWGFNSSYQTGHPQDDDIIVATMIDAKSVRDKKLIWAGAGGQYGMLASEHSSLLTNGV</sequence>
<feature type="repeat" description="RCC1" evidence="2">
    <location>
        <begin position="148"/>
        <end position="223"/>
    </location>
</feature>
<evidence type="ECO:0000256" key="3">
    <source>
        <dbReference type="SAM" id="MobiDB-lite"/>
    </source>
</evidence>
<dbReference type="InterPro" id="IPR058923">
    <property type="entry name" value="RCC1-like_dom"/>
</dbReference>
<accession>A0A232LP28</accession>
<dbReference type="GO" id="GO:0000785">
    <property type="term" value="C:chromatin"/>
    <property type="evidence" value="ECO:0007669"/>
    <property type="project" value="EnsemblFungi"/>
</dbReference>
<dbReference type="PRINTS" id="PR00633">
    <property type="entry name" value="RCCNDNSATION"/>
</dbReference>
<evidence type="ECO:0000256" key="1">
    <source>
        <dbReference type="ARBA" id="ARBA00022737"/>
    </source>
</evidence>
<protein>
    <recommendedName>
        <fullName evidence="4">RCC1-like domain-containing protein</fullName>
    </recommendedName>
</protein>
<feature type="compositionally biased region" description="Basic and acidic residues" evidence="3">
    <location>
        <begin position="53"/>
        <end position="67"/>
    </location>
</feature>